<feature type="domain" description="Solute-binding protein family 5" evidence="6">
    <location>
        <begin position="81"/>
        <end position="442"/>
    </location>
</feature>
<reference evidence="7 8" key="1">
    <citation type="submission" date="2024-06" db="EMBL/GenBank/DDBJ databases">
        <title>The Natural Products Discovery Center: Release of the First 8490 Sequenced Strains for Exploring Actinobacteria Biosynthetic Diversity.</title>
        <authorList>
            <person name="Kalkreuter E."/>
            <person name="Kautsar S.A."/>
            <person name="Yang D."/>
            <person name="Bader C.D."/>
            <person name="Teijaro C.N."/>
            <person name="Fluegel L."/>
            <person name="Davis C.M."/>
            <person name="Simpson J.R."/>
            <person name="Lauterbach L."/>
            <person name="Steele A.D."/>
            <person name="Gui C."/>
            <person name="Meng S."/>
            <person name="Li G."/>
            <person name="Viehrig K."/>
            <person name="Ye F."/>
            <person name="Su P."/>
            <person name="Kiefer A.F."/>
            <person name="Nichols A."/>
            <person name="Cepeda A.J."/>
            <person name="Yan W."/>
            <person name="Fan B."/>
            <person name="Jiang Y."/>
            <person name="Adhikari A."/>
            <person name="Zheng C.-J."/>
            <person name="Schuster L."/>
            <person name="Cowan T.M."/>
            <person name="Smanski M.J."/>
            <person name="Chevrette M.G."/>
            <person name="De Carvalho L.P.S."/>
            <person name="Shen B."/>
        </authorList>
    </citation>
    <scope>NUCLEOTIDE SEQUENCE [LARGE SCALE GENOMIC DNA]</scope>
    <source>
        <strain evidence="7 8">NPDC049574</strain>
    </source>
</reference>
<dbReference type="InterPro" id="IPR030678">
    <property type="entry name" value="Peptide/Ni-bd"/>
</dbReference>
<sequence length="528" mass="57026">MTIRVGRVSTAGIALALALTAGCSSASGTPKALAKAVLKVATTANVTTWDPVKSFSTEVFYLANVYEPLLWKNPPGSAQPYTPALAESWEASADKKTWTFHLRPGVTFHDGEPMNAAAVKASIEAAKDHGGAAFIWAPLKEITTPDDKTVVMSLSHAAPMELIASSMYGAWIVSPKALAAVKADEKYYESGKDGGTGAYTVAEYTSGQRVVLKKHAAYWGGWDKGQYATVVNTITPEAVVQQQMLTGGQADIATSLPLENIGRMRSDPKLSVIDCATASSYLGFFNTAKKPLDDPKVRRALSYAIPYKEIIEVGAQGFGTQSRGPVPAGVFPHSESTPQYVQDLGKARELLADAGYADGGGLKLKLTYAAENQSQKRFAPLIKDAFAKVGVAVDVQAILFNQQWEQAKADPAEAQDIFLLLYWPTYSDAGSDNLWSLFHSSEKPFFNLSYWNDAQFDKLVEKAGTFTATDQAKAQAMYGQAMSRLHEQAPGFFLYDVKAPLVAPKGIKGLTCNPDYSFNIFFHRLAPA</sequence>
<dbReference type="CDD" id="cd08512">
    <property type="entry name" value="PBP2_NikA_DppA_OppA_like_7"/>
    <property type="match status" value="1"/>
</dbReference>
<comment type="caution">
    <text evidence="7">The sequence shown here is derived from an EMBL/GenBank/DDBJ whole genome shotgun (WGS) entry which is preliminary data.</text>
</comment>
<dbReference type="Pfam" id="PF00496">
    <property type="entry name" value="SBP_bac_5"/>
    <property type="match status" value="1"/>
</dbReference>
<accession>A0ABV3H597</accession>
<dbReference type="PANTHER" id="PTHR30290">
    <property type="entry name" value="PERIPLASMIC BINDING COMPONENT OF ABC TRANSPORTER"/>
    <property type="match status" value="1"/>
</dbReference>
<feature type="chain" id="PRO_5046514772" evidence="5">
    <location>
        <begin position="27"/>
        <end position="528"/>
    </location>
</feature>
<dbReference type="RefSeq" id="WP_364451468.1">
    <property type="nucleotide sequence ID" value="NZ_JBFARM010000005.1"/>
</dbReference>
<dbReference type="PIRSF" id="PIRSF002741">
    <property type="entry name" value="MppA"/>
    <property type="match status" value="1"/>
</dbReference>
<evidence type="ECO:0000256" key="1">
    <source>
        <dbReference type="ARBA" id="ARBA00004196"/>
    </source>
</evidence>
<gene>
    <name evidence="7" type="ORF">AB0K40_19465</name>
</gene>
<comment type="similarity">
    <text evidence="2">Belongs to the bacterial solute-binding protein 5 family.</text>
</comment>
<evidence type="ECO:0000256" key="4">
    <source>
        <dbReference type="ARBA" id="ARBA00022729"/>
    </source>
</evidence>
<comment type="subcellular location">
    <subcellularLocation>
        <location evidence="1">Cell envelope</location>
    </subcellularLocation>
</comment>
<evidence type="ECO:0000256" key="2">
    <source>
        <dbReference type="ARBA" id="ARBA00005695"/>
    </source>
</evidence>
<keyword evidence="3" id="KW-0813">Transport</keyword>
<protein>
    <submittedName>
        <fullName evidence="7">ABC transporter substrate-binding protein</fullName>
    </submittedName>
</protein>
<evidence type="ECO:0000256" key="5">
    <source>
        <dbReference type="SAM" id="SignalP"/>
    </source>
</evidence>
<proteinExistence type="inferred from homology"/>
<dbReference type="Gene3D" id="3.90.76.10">
    <property type="entry name" value="Dipeptide-binding Protein, Domain 1"/>
    <property type="match status" value="1"/>
</dbReference>
<dbReference type="Proteomes" id="UP001552427">
    <property type="component" value="Unassembled WGS sequence"/>
</dbReference>
<dbReference type="PROSITE" id="PS51257">
    <property type="entry name" value="PROKAR_LIPOPROTEIN"/>
    <property type="match status" value="1"/>
</dbReference>
<dbReference type="Gene3D" id="3.40.190.10">
    <property type="entry name" value="Periplasmic binding protein-like II"/>
    <property type="match status" value="1"/>
</dbReference>
<dbReference type="InterPro" id="IPR039424">
    <property type="entry name" value="SBP_5"/>
</dbReference>
<keyword evidence="4 5" id="KW-0732">Signal</keyword>
<name>A0ABV3H597_9ACTN</name>
<evidence type="ECO:0000313" key="7">
    <source>
        <dbReference type="EMBL" id="MEV4287691.1"/>
    </source>
</evidence>
<organism evidence="7 8">
    <name type="scientific">Nonomuraea bangladeshensis</name>
    <dbReference type="NCBI Taxonomy" id="404385"/>
    <lineage>
        <taxon>Bacteria</taxon>
        <taxon>Bacillati</taxon>
        <taxon>Actinomycetota</taxon>
        <taxon>Actinomycetes</taxon>
        <taxon>Streptosporangiales</taxon>
        <taxon>Streptosporangiaceae</taxon>
        <taxon>Nonomuraea</taxon>
    </lineage>
</organism>
<evidence type="ECO:0000313" key="8">
    <source>
        <dbReference type="Proteomes" id="UP001552427"/>
    </source>
</evidence>
<dbReference type="EMBL" id="JBFARM010000005">
    <property type="protein sequence ID" value="MEV4287691.1"/>
    <property type="molecule type" value="Genomic_DNA"/>
</dbReference>
<dbReference type="SUPFAM" id="SSF53850">
    <property type="entry name" value="Periplasmic binding protein-like II"/>
    <property type="match status" value="1"/>
</dbReference>
<dbReference type="PANTHER" id="PTHR30290:SF10">
    <property type="entry name" value="PERIPLASMIC OLIGOPEPTIDE-BINDING PROTEIN-RELATED"/>
    <property type="match status" value="1"/>
</dbReference>
<feature type="signal peptide" evidence="5">
    <location>
        <begin position="1"/>
        <end position="26"/>
    </location>
</feature>
<keyword evidence="8" id="KW-1185">Reference proteome</keyword>
<evidence type="ECO:0000259" key="6">
    <source>
        <dbReference type="Pfam" id="PF00496"/>
    </source>
</evidence>
<dbReference type="Gene3D" id="3.10.105.10">
    <property type="entry name" value="Dipeptide-binding Protein, Domain 3"/>
    <property type="match status" value="1"/>
</dbReference>
<dbReference type="InterPro" id="IPR000914">
    <property type="entry name" value="SBP_5_dom"/>
</dbReference>
<evidence type="ECO:0000256" key="3">
    <source>
        <dbReference type="ARBA" id="ARBA00022448"/>
    </source>
</evidence>